<gene>
    <name evidence="2" type="ORF">GCM10011309_23180</name>
</gene>
<dbReference type="EMBL" id="BMYV01000002">
    <property type="protein sequence ID" value="GGX72249.1"/>
    <property type="molecule type" value="Genomic_DNA"/>
</dbReference>
<evidence type="ECO:0000256" key="1">
    <source>
        <dbReference type="SAM" id="SignalP"/>
    </source>
</evidence>
<keyword evidence="3" id="KW-1185">Reference proteome</keyword>
<feature type="signal peptide" evidence="1">
    <location>
        <begin position="1"/>
        <end position="20"/>
    </location>
</feature>
<accession>A0A918KSZ2</accession>
<feature type="chain" id="PRO_5036677383" evidence="1">
    <location>
        <begin position="21"/>
        <end position="253"/>
    </location>
</feature>
<organism evidence="2 3">
    <name type="scientific">Litorimonas cladophorae</name>
    <dbReference type="NCBI Taxonomy" id="1220491"/>
    <lineage>
        <taxon>Bacteria</taxon>
        <taxon>Pseudomonadati</taxon>
        <taxon>Pseudomonadota</taxon>
        <taxon>Alphaproteobacteria</taxon>
        <taxon>Maricaulales</taxon>
        <taxon>Robiginitomaculaceae</taxon>
    </lineage>
</organism>
<evidence type="ECO:0000313" key="3">
    <source>
        <dbReference type="Proteomes" id="UP000600865"/>
    </source>
</evidence>
<dbReference type="AlphaFoldDB" id="A0A918KSZ2"/>
<reference evidence="2 3" key="1">
    <citation type="journal article" date="2014" name="Int. J. Syst. Evol. Microbiol.">
        <title>Complete genome sequence of Corynebacterium casei LMG S-19264T (=DSM 44701T), isolated from a smear-ripened cheese.</title>
        <authorList>
            <consortium name="US DOE Joint Genome Institute (JGI-PGF)"/>
            <person name="Walter F."/>
            <person name="Albersmeier A."/>
            <person name="Kalinowski J."/>
            <person name="Ruckert C."/>
        </authorList>
    </citation>
    <scope>NUCLEOTIDE SEQUENCE [LARGE SCALE GENOMIC DNA]</scope>
    <source>
        <strain evidence="2 3">KCTC 23968</strain>
    </source>
</reference>
<evidence type="ECO:0000313" key="2">
    <source>
        <dbReference type="EMBL" id="GGX72249.1"/>
    </source>
</evidence>
<sequence>MKNKVILAGIIAGVSSPAFAGEPCRSAKDFVRLAQGFYGPSPELTNIITPELSMVFRGINGHPVPSHILFRHEGTERRFAIVDGTLVGIEEVAKFSKDSEMCRLIAGEMAPDVDGDTTAANLVFTFSYKRRDGNFTIDEILEGAKDGSKVLNGLAPSGLGFAVPGLKAIVVTPAEGKTDLPSVNFSRKGKAVSIPISKSGTAQFLRLKDIRAAKADTLQIEGDYKMVATFKFDPDDMAKEEAARLAKVTESEN</sequence>
<protein>
    <submittedName>
        <fullName evidence="2">Uncharacterized protein</fullName>
    </submittedName>
</protein>
<comment type="caution">
    <text evidence="2">The sequence shown here is derived from an EMBL/GenBank/DDBJ whole genome shotgun (WGS) entry which is preliminary data.</text>
</comment>
<dbReference type="RefSeq" id="WP_189586035.1">
    <property type="nucleotide sequence ID" value="NZ_BMYV01000002.1"/>
</dbReference>
<proteinExistence type="predicted"/>
<keyword evidence="1" id="KW-0732">Signal</keyword>
<dbReference type="Proteomes" id="UP000600865">
    <property type="component" value="Unassembled WGS sequence"/>
</dbReference>
<name>A0A918KSZ2_9PROT</name>